<evidence type="ECO:0000256" key="5">
    <source>
        <dbReference type="PIRSR" id="PIRSR601382-1"/>
    </source>
</evidence>
<evidence type="ECO:0000313" key="9">
    <source>
        <dbReference type="EMBL" id="POR34468.1"/>
    </source>
</evidence>
<dbReference type="AlphaFoldDB" id="A0A2S4KW94"/>
<feature type="active site" description="Proton donor" evidence="5">
    <location>
        <position position="490"/>
    </location>
</feature>
<evidence type="ECO:0000256" key="6">
    <source>
        <dbReference type="PIRSR" id="PIRSR601382-2"/>
    </source>
</evidence>
<dbReference type="Gene3D" id="1.50.10.10">
    <property type="match status" value="1"/>
</dbReference>
<dbReference type="PANTHER" id="PTHR45679">
    <property type="entry name" value="ER DEGRADATION-ENHANCING ALPHA-MANNOSIDASE-LIKE PROTEIN 2"/>
    <property type="match status" value="1"/>
</dbReference>
<evidence type="ECO:0000256" key="8">
    <source>
        <dbReference type="SAM" id="SignalP"/>
    </source>
</evidence>
<feature type="chain" id="PRO_5015608677" evidence="8">
    <location>
        <begin position="20"/>
        <end position="1072"/>
    </location>
</feature>
<dbReference type="Proteomes" id="UP000237481">
    <property type="component" value="Unassembled WGS sequence"/>
</dbReference>
<organism evidence="9 10">
    <name type="scientific">Tolypocladium paradoxum</name>
    <dbReference type="NCBI Taxonomy" id="94208"/>
    <lineage>
        <taxon>Eukaryota</taxon>
        <taxon>Fungi</taxon>
        <taxon>Dikarya</taxon>
        <taxon>Ascomycota</taxon>
        <taxon>Pezizomycotina</taxon>
        <taxon>Sordariomycetes</taxon>
        <taxon>Hypocreomycetidae</taxon>
        <taxon>Hypocreales</taxon>
        <taxon>Ophiocordycipitaceae</taxon>
        <taxon>Tolypocladium</taxon>
    </lineage>
</organism>
<feature type="signal peptide" evidence="8">
    <location>
        <begin position="1"/>
        <end position="19"/>
    </location>
</feature>
<dbReference type="GO" id="GO:0036503">
    <property type="term" value="P:ERAD pathway"/>
    <property type="evidence" value="ECO:0007669"/>
    <property type="project" value="UniProtKB-ARBA"/>
</dbReference>
<gene>
    <name evidence="9" type="ORF">TPAR_05332</name>
</gene>
<feature type="region of interest" description="Disordered" evidence="7">
    <location>
        <begin position="837"/>
        <end position="856"/>
    </location>
</feature>
<proteinExistence type="inferred from homology"/>
<keyword evidence="8" id="KW-0732">Signal</keyword>
<keyword evidence="6" id="KW-0479">Metal-binding</keyword>
<dbReference type="InterPro" id="IPR001382">
    <property type="entry name" value="Glyco_hydro_47"/>
</dbReference>
<dbReference type="Pfam" id="PF01532">
    <property type="entry name" value="Glyco_hydro_47"/>
    <property type="match status" value="1"/>
</dbReference>
<feature type="active site" evidence="5">
    <location>
        <position position="359"/>
    </location>
</feature>
<reference evidence="9 10" key="1">
    <citation type="submission" date="2018-01" db="EMBL/GenBank/DDBJ databases">
        <title>Harnessing the power of phylogenomics to disentangle the directionality and signatures of interkingdom host jumping in the parasitic fungal genus Tolypocladium.</title>
        <authorList>
            <person name="Quandt C.A."/>
            <person name="Patterson W."/>
            <person name="Spatafora J.W."/>
        </authorList>
    </citation>
    <scope>NUCLEOTIDE SEQUENCE [LARGE SCALE GENOMIC DNA]</scope>
    <source>
        <strain evidence="9 10">NRBC 100945</strain>
    </source>
</reference>
<dbReference type="InterPro" id="IPR036026">
    <property type="entry name" value="Seven-hairpin_glycosidases"/>
</dbReference>
<dbReference type="EMBL" id="PKSG01000520">
    <property type="protein sequence ID" value="POR34468.1"/>
    <property type="molecule type" value="Genomic_DNA"/>
</dbReference>
<dbReference type="InterPro" id="IPR044674">
    <property type="entry name" value="EDEM1/2/3"/>
</dbReference>
<dbReference type="STRING" id="94208.A0A2S4KW94"/>
<protein>
    <submittedName>
        <fullName evidence="9">Alpha-1,2-Mannosidase</fullName>
    </submittedName>
</protein>
<dbReference type="GO" id="GO:1904380">
    <property type="term" value="P:endoplasmic reticulum mannose trimming"/>
    <property type="evidence" value="ECO:0007669"/>
    <property type="project" value="InterPro"/>
</dbReference>
<evidence type="ECO:0000256" key="4">
    <source>
        <dbReference type="ARBA" id="ARBA00023180"/>
    </source>
</evidence>
<feature type="binding site" evidence="6">
    <location>
        <position position="597"/>
    </location>
    <ligand>
        <name>Ca(2+)</name>
        <dbReference type="ChEBI" id="CHEBI:29108"/>
    </ligand>
</feature>
<dbReference type="PANTHER" id="PTHR45679:SF5">
    <property type="entry name" value="ER DEGRADATION-ENHANCING ALPHA-MANNOSIDASE-LIKE PROTEIN 1"/>
    <property type="match status" value="1"/>
</dbReference>
<dbReference type="GO" id="GO:0004571">
    <property type="term" value="F:mannosyl-oligosaccharide 1,2-alpha-mannosidase activity"/>
    <property type="evidence" value="ECO:0007669"/>
    <property type="project" value="InterPro"/>
</dbReference>
<dbReference type="GO" id="GO:0016020">
    <property type="term" value="C:membrane"/>
    <property type="evidence" value="ECO:0007669"/>
    <property type="project" value="InterPro"/>
</dbReference>
<evidence type="ECO:0000313" key="10">
    <source>
        <dbReference type="Proteomes" id="UP000237481"/>
    </source>
</evidence>
<keyword evidence="4" id="KW-0325">Glycoprotein</keyword>
<evidence type="ECO:0000256" key="1">
    <source>
        <dbReference type="ARBA" id="ARBA00004240"/>
    </source>
</evidence>
<comment type="similarity">
    <text evidence="2">Belongs to the glycosyl hydrolase 47 family.</text>
</comment>
<dbReference type="SUPFAM" id="SSF48225">
    <property type="entry name" value="Seven-hairpin glycosidases"/>
    <property type="match status" value="1"/>
</dbReference>
<feature type="active site" description="Proton donor" evidence="5">
    <location>
        <position position="176"/>
    </location>
</feature>
<dbReference type="UniPathway" id="UPA00378"/>
<dbReference type="GO" id="GO:0005975">
    <property type="term" value="P:carbohydrate metabolic process"/>
    <property type="evidence" value="ECO:0007669"/>
    <property type="project" value="InterPro"/>
</dbReference>
<dbReference type="InterPro" id="IPR012341">
    <property type="entry name" value="6hp_glycosidase-like_sf"/>
</dbReference>
<feature type="active site" evidence="5">
    <location>
        <position position="511"/>
    </location>
</feature>
<keyword evidence="3" id="KW-0256">Endoplasmic reticulum</keyword>
<sequence length="1072" mass="118548">MHLVALLLICTLLPWTTTAMRADRLAQLRRETVDMFYHGYSNYMRHAFPEDEVGLHLRQGKFHVYGIPAVTNATRLRQLRPLTCAPLTRDRDNPGRVGLNDALGNYSLTLIDSLSTLAILAGGPQDGSYTGPQALSDFQDGIAEFVLYYGDGRKGPSGTGIRATGFDLDSKIQVFETVIRGVGGLLSAHLFAIGELPIPGYDPRPVEGFTGADPLELAPIRWPNGFKYDGQLLRLALDLAQRLLPAFYTTTGIPYPRVNLRTGIPFYVNSPLHQASGEANEPEGRREITETCSAGAGSLTLEFTVLSRLTGDPRFEQAAKRAFWEVWRRRSEIGLIGNGIDAEHGLWIGPHSGIGAGMDSFFEYALKSHILLSGHGMPNASTSRRHSTTDWLDPGSLHGPLPPEMHSSDAFLEAWHQAHASVKRHLYTDRSHYPYYSNSHRATGQPYTMWIDSLGAFYPGLLALAGEVEEAIEANLVYTALWTRYSALPERWSIRENNVEAGIGWWPGRPEFIESTYHIYRATRDPWYLHVGEMVLRDIRRRCHAPCGWAGLQDVRTGEKQDRMESFFLGETTKYMYLLFDPDHPLNNLDAAYVFTTEGHPLILPKANKSRQPEQRSHEGNKDVSIYKYYDDSFTNSCPAAPWANPLTGSATAARPQLFDASRFTDLYNTPNIHGPIEAVEVEDEKKGGRVTKYKPTSNHTLFPWTLPPSMLPLNGSCAAPTQRVISAIEFPASDAASSLISKFGASLVWYNYVGPTVKSLEGLKLQLEREYSDTWGEHVWRITHVGTTQLGRHERVLFHAEHVRRLKDEAFTCKRRRDAVEIELLVDVPLRENATTPLATDNTVPSESPSDPDDDYLAPTIPSESLLKHLLRAVSSVFEPSHTDLPSTGEAPSPATILSFYAHTATGPGAFPVPSLPDTPIGGSPGYDASHPVSNFPWTAIFLAGHACDAPLPDAASREHQLIVLRRGGCSFSAKLDNIPGFSPGKHSLQLVVVVDEGDEGSRLEAGVDRPLLASEQLTPKGMKRLHGVPMVLLRGERGDYDRFGKAVAAGMRRKYRVESQGLLVANAVVI</sequence>
<dbReference type="OrthoDB" id="8118055at2759"/>
<dbReference type="GO" id="GO:0044322">
    <property type="term" value="C:endoplasmic reticulum quality control compartment"/>
    <property type="evidence" value="ECO:0007669"/>
    <property type="project" value="GOC"/>
</dbReference>
<evidence type="ECO:0000256" key="2">
    <source>
        <dbReference type="ARBA" id="ARBA00007658"/>
    </source>
</evidence>
<name>A0A2S4KW94_9HYPO</name>
<comment type="subcellular location">
    <subcellularLocation>
        <location evidence="1">Endoplasmic reticulum</location>
    </subcellularLocation>
</comment>
<dbReference type="GO" id="GO:0005509">
    <property type="term" value="F:calcium ion binding"/>
    <property type="evidence" value="ECO:0007669"/>
    <property type="project" value="InterPro"/>
</dbReference>
<accession>A0A2S4KW94</accession>
<keyword evidence="6" id="KW-0106">Calcium</keyword>
<comment type="caution">
    <text evidence="9">The sequence shown here is derived from an EMBL/GenBank/DDBJ whole genome shotgun (WGS) entry which is preliminary data.</text>
</comment>
<keyword evidence="10" id="KW-1185">Reference proteome</keyword>
<evidence type="ECO:0000256" key="7">
    <source>
        <dbReference type="SAM" id="MobiDB-lite"/>
    </source>
</evidence>
<comment type="cofactor">
    <cofactor evidence="6">
        <name>Ca(2+)</name>
        <dbReference type="ChEBI" id="CHEBI:29108"/>
    </cofactor>
</comment>
<evidence type="ECO:0000256" key="3">
    <source>
        <dbReference type="ARBA" id="ARBA00022824"/>
    </source>
</evidence>